<name>A0A126SYK1_9BACT</name>
<dbReference type="InterPro" id="IPR029058">
    <property type="entry name" value="AB_hydrolase_fold"/>
</dbReference>
<evidence type="ECO:0000259" key="2">
    <source>
        <dbReference type="Pfam" id="PF12146"/>
    </source>
</evidence>
<dbReference type="GO" id="GO:0016746">
    <property type="term" value="F:acyltransferase activity"/>
    <property type="evidence" value="ECO:0007669"/>
    <property type="project" value="UniProtKB-KW"/>
</dbReference>
<dbReference type="InterPro" id="IPR052382">
    <property type="entry name" value="ABHD10_acyl-thioesterase"/>
</dbReference>
<proteinExistence type="predicted"/>
<keyword evidence="3" id="KW-0012">Acyltransferase</keyword>
<dbReference type="GO" id="GO:0016787">
    <property type="term" value="F:hydrolase activity"/>
    <property type="evidence" value="ECO:0007669"/>
    <property type="project" value="UniProtKB-KW"/>
</dbReference>
<dbReference type="PANTHER" id="PTHR16138:SF7">
    <property type="entry name" value="PALMITOYL-PROTEIN THIOESTERASE ABHD10, MITOCHONDRIAL"/>
    <property type="match status" value="1"/>
</dbReference>
<dbReference type="Pfam" id="PF12146">
    <property type="entry name" value="Hydrolase_4"/>
    <property type="match status" value="1"/>
</dbReference>
<dbReference type="PANTHER" id="PTHR16138">
    <property type="entry name" value="MYCOPHENOLIC ACID ACYL-GLUCURONIDE ESTERASE, MITOCHONDRIAL"/>
    <property type="match status" value="1"/>
</dbReference>
<evidence type="ECO:0000313" key="3">
    <source>
        <dbReference type="EMBL" id="AMK59389.1"/>
    </source>
</evidence>
<accession>A0A126SYK1</accession>
<organism evidence="3">
    <name type="scientific">uncultured bacterium UPO57</name>
    <dbReference type="NCBI Taxonomy" id="1776980"/>
    <lineage>
        <taxon>Bacteria</taxon>
        <taxon>environmental samples</taxon>
    </lineage>
</organism>
<dbReference type="Gene3D" id="3.40.50.1820">
    <property type="entry name" value="alpha/beta hydrolase"/>
    <property type="match status" value="1"/>
</dbReference>
<dbReference type="AlphaFoldDB" id="A0A126SYK1"/>
<dbReference type="EMBL" id="KU144983">
    <property type="protein sequence ID" value="AMK59389.1"/>
    <property type="molecule type" value="Genomic_DNA"/>
</dbReference>
<keyword evidence="1 3" id="KW-0378">Hydrolase</keyword>
<sequence>MVAPNFLAGPNGRLAYERLAGAAPGIVWLGGFKSDMTGTKAGFLAGWARKKARAFLRFDYSGHGASEGVFEEGCVSAWTADALAAFDALTQGPQILVGSSMGGWIASLVALERPGRVAGIVFIAPAPDFTEELMWKTMSEAEREHLMREGRIEEPSQYADEPTVITKKLIEDGRKNLILGGPVSIHCPVRILQGMADPDVPWRHALRFAEALESKDVAITLTKTGDHRLSTPADLERIAKALEDLCAKARSG</sequence>
<feature type="domain" description="Serine aminopeptidase S33" evidence="2">
    <location>
        <begin position="54"/>
        <end position="138"/>
    </location>
</feature>
<dbReference type="SUPFAM" id="SSF53474">
    <property type="entry name" value="alpha/beta-Hydrolases"/>
    <property type="match status" value="1"/>
</dbReference>
<protein>
    <submittedName>
        <fullName evidence="3">Putative hydrolase/acyltransferase</fullName>
    </submittedName>
</protein>
<keyword evidence="3" id="KW-0808">Transferase</keyword>
<dbReference type="InterPro" id="IPR022742">
    <property type="entry name" value="Hydrolase_4"/>
</dbReference>
<evidence type="ECO:0000256" key="1">
    <source>
        <dbReference type="ARBA" id="ARBA00022801"/>
    </source>
</evidence>
<reference evidence="3" key="1">
    <citation type="journal article" date="2016" name="Appl. Environ. Microbiol.">
        <title>Functional Metagenomics of a Biostimulated Petroleum-Contaminated Soil Reveals an Extraordinary Diversity of Extradiol Dioxygenases.</title>
        <authorList>
            <person name="Terron-Gonzalez L."/>
            <person name="Martin-Cabello G."/>
            <person name="Ferrer M."/>
            <person name="Santero E."/>
        </authorList>
    </citation>
    <scope>NUCLEOTIDE SEQUENCE</scope>
</reference>